<dbReference type="PANTHER" id="PTHR42792">
    <property type="entry name" value="FLAGELLIN"/>
    <property type="match status" value="1"/>
</dbReference>
<organism evidence="6 7">
    <name type="scientific">Pseudothauera rhizosphaerae</name>
    <dbReference type="NCBI Taxonomy" id="2565932"/>
    <lineage>
        <taxon>Bacteria</taxon>
        <taxon>Pseudomonadati</taxon>
        <taxon>Pseudomonadota</taxon>
        <taxon>Betaproteobacteria</taxon>
        <taxon>Rhodocyclales</taxon>
        <taxon>Zoogloeaceae</taxon>
        <taxon>Pseudothauera</taxon>
    </lineage>
</organism>
<keyword evidence="6" id="KW-0966">Cell projection</keyword>
<dbReference type="NCBIfam" id="TIGR02550">
    <property type="entry name" value="flagell_flgL"/>
    <property type="match status" value="1"/>
</dbReference>
<dbReference type="GO" id="GO:0005198">
    <property type="term" value="F:structural molecule activity"/>
    <property type="evidence" value="ECO:0007669"/>
    <property type="project" value="InterPro"/>
</dbReference>
<dbReference type="RefSeq" id="WP_136383367.1">
    <property type="nucleotide sequence ID" value="NZ_SSOD01000002.1"/>
</dbReference>
<dbReference type="GO" id="GO:0005576">
    <property type="term" value="C:extracellular region"/>
    <property type="evidence" value="ECO:0007669"/>
    <property type="project" value="UniProtKB-SubCell"/>
</dbReference>
<evidence type="ECO:0000259" key="5">
    <source>
        <dbReference type="Pfam" id="PF00669"/>
    </source>
</evidence>
<dbReference type="GO" id="GO:0071973">
    <property type="term" value="P:bacterial-type flagellum-dependent cell motility"/>
    <property type="evidence" value="ECO:0007669"/>
    <property type="project" value="InterPro"/>
</dbReference>
<dbReference type="PANTHER" id="PTHR42792:SF1">
    <property type="entry name" value="FLAGELLAR HOOK-ASSOCIATED PROTEIN 3"/>
    <property type="match status" value="1"/>
</dbReference>
<dbReference type="Pfam" id="PF00669">
    <property type="entry name" value="Flagellin_N"/>
    <property type="match status" value="1"/>
</dbReference>
<name>A0A4V3WBQ4_9RHOO</name>
<evidence type="ECO:0000256" key="2">
    <source>
        <dbReference type="ARBA" id="ARBA00004613"/>
    </source>
</evidence>
<dbReference type="InterPro" id="IPR013384">
    <property type="entry name" value="Flagell_FlgL"/>
</dbReference>
<dbReference type="SUPFAM" id="SSF64518">
    <property type="entry name" value="Phase 1 flagellin"/>
    <property type="match status" value="1"/>
</dbReference>
<sequence>MRISSNMIYQKGVGSMQQQWSDILRTQQQLSSGKRVLTPADDPIAAARALEIGQSKGVNAQFMVNAGYAEDRMGLLESKLTGVTDILQYVRTKTVEAGNGVYDETDLSYVATDLRAQFEALLALANSKDGMGDYLFSGYKANEQPFTGNLAGVSYNGDQGTQTIQVSASRYMPVSLPGSDVFGSTRAFGDELISTPAGLANQGDGALGATLTDPADVSLLGRRYEVTYHDDGVNPPTWDIYEYRPDVADRIPVATGVTALDDPAVTAALGFELNLASGTPEDGDAFEVFASSPNVFDNLGMLIDALERPGPSGMAGGAVAVGLQNIDAALENVLKTRARIGSQLVEAQSIQTLGDDLNLQYSESISDLVDVDFVEALSRLAQQQTYLQAAQQSFLKVSGLSLFNYL</sequence>
<protein>
    <submittedName>
        <fullName evidence="6">Flagellar hook-associated protein 3</fullName>
    </submittedName>
</protein>
<evidence type="ECO:0000256" key="4">
    <source>
        <dbReference type="ARBA" id="ARBA00023143"/>
    </source>
</evidence>
<dbReference type="OrthoDB" id="9768249at2"/>
<dbReference type="Proteomes" id="UP000307956">
    <property type="component" value="Unassembled WGS sequence"/>
</dbReference>
<keyword evidence="7" id="KW-1185">Reference proteome</keyword>
<keyword evidence="6" id="KW-0282">Flagellum</keyword>
<keyword evidence="6" id="KW-0969">Cilium</keyword>
<dbReference type="InterPro" id="IPR001029">
    <property type="entry name" value="Flagellin_N"/>
</dbReference>
<dbReference type="Gene3D" id="1.20.1330.10">
    <property type="entry name" value="f41 fragment of flagellin, N-terminal domain"/>
    <property type="match status" value="2"/>
</dbReference>
<evidence type="ECO:0000256" key="1">
    <source>
        <dbReference type="ARBA" id="ARBA00004365"/>
    </source>
</evidence>
<dbReference type="EMBL" id="SSOD01000002">
    <property type="protein sequence ID" value="THF64176.1"/>
    <property type="molecule type" value="Genomic_DNA"/>
</dbReference>
<comment type="subcellular location">
    <subcellularLocation>
        <location evidence="1">Bacterial flagellum</location>
    </subcellularLocation>
    <subcellularLocation>
        <location evidence="2">Secreted</location>
    </subcellularLocation>
</comment>
<accession>A0A4V3WBQ4</accession>
<dbReference type="InterPro" id="IPR001492">
    <property type="entry name" value="Flagellin"/>
</dbReference>
<feature type="domain" description="Flagellin N-terminal" evidence="5">
    <location>
        <begin position="3"/>
        <end position="140"/>
    </location>
</feature>
<evidence type="ECO:0000313" key="6">
    <source>
        <dbReference type="EMBL" id="THF64176.1"/>
    </source>
</evidence>
<evidence type="ECO:0000256" key="3">
    <source>
        <dbReference type="ARBA" id="ARBA00005709"/>
    </source>
</evidence>
<dbReference type="AlphaFoldDB" id="A0A4V3WBQ4"/>
<comment type="caution">
    <text evidence="6">The sequence shown here is derived from an EMBL/GenBank/DDBJ whole genome shotgun (WGS) entry which is preliminary data.</text>
</comment>
<keyword evidence="4" id="KW-0975">Bacterial flagellum</keyword>
<proteinExistence type="inferred from homology"/>
<gene>
    <name evidence="6" type="primary">flgL</name>
    <name evidence="6" type="ORF">E6O51_02300</name>
</gene>
<comment type="similarity">
    <text evidence="3">Belongs to the bacterial flagellin family.</text>
</comment>
<dbReference type="GO" id="GO:0009424">
    <property type="term" value="C:bacterial-type flagellum hook"/>
    <property type="evidence" value="ECO:0007669"/>
    <property type="project" value="InterPro"/>
</dbReference>
<evidence type="ECO:0000313" key="7">
    <source>
        <dbReference type="Proteomes" id="UP000307956"/>
    </source>
</evidence>
<reference evidence="6 7" key="1">
    <citation type="submission" date="2019-04" db="EMBL/GenBank/DDBJ databases">
        <title>Azoarcus rhizosphaerae sp. nov. isolated from rhizosphere of Ficus religiosa.</title>
        <authorList>
            <person name="Lin S.-Y."/>
            <person name="Hameed A."/>
            <person name="Hsu Y.-H."/>
            <person name="Young C.-C."/>
        </authorList>
    </citation>
    <scope>NUCLEOTIDE SEQUENCE [LARGE SCALE GENOMIC DNA]</scope>
    <source>
        <strain evidence="6 7">CC-YHH848</strain>
    </source>
</reference>